<feature type="domain" description="Rapamycin-insensitive companion of mTOR" evidence="6">
    <location>
        <begin position="1112"/>
        <end position="1184"/>
    </location>
</feature>
<evidence type="ECO:0000259" key="5">
    <source>
        <dbReference type="SMART" id="SM01308"/>
    </source>
</evidence>
<dbReference type="Proteomes" id="UP000005627">
    <property type="component" value="Chromosome 3"/>
</dbReference>
<dbReference type="PANTHER" id="PTHR13298:SF11">
    <property type="entry name" value="RAPAMYCIN-INSENSITIVE COMPANION OF MTOR"/>
    <property type="match status" value="1"/>
</dbReference>
<dbReference type="InParanoid" id="G8ZRB4"/>
<dbReference type="Pfam" id="PF14666">
    <property type="entry name" value="RICTOR_M"/>
    <property type="match status" value="1"/>
</dbReference>
<dbReference type="GO" id="GO:0030148">
    <property type="term" value="P:sphingolipid biosynthetic process"/>
    <property type="evidence" value="ECO:0007669"/>
    <property type="project" value="EnsemblFungi"/>
</dbReference>
<feature type="compositionally biased region" description="Polar residues" evidence="3">
    <location>
        <begin position="180"/>
        <end position="191"/>
    </location>
</feature>
<dbReference type="FunCoup" id="G8ZRB4">
    <property type="interactions" value="544"/>
</dbReference>
<evidence type="ECO:0000259" key="4">
    <source>
        <dbReference type="SMART" id="SM01307"/>
    </source>
</evidence>
<dbReference type="InterPro" id="IPR028267">
    <property type="entry name" value="Pianissimo_N"/>
</dbReference>
<keyword evidence="2" id="KW-0175">Coiled coil</keyword>
<feature type="compositionally biased region" description="Polar residues" evidence="3">
    <location>
        <begin position="16"/>
        <end position="25"/>
    </location>
</feature>
<dbReference type="GO" id="GO:0005886">
    <property type="term" value="C:plasma membrane"/>
    <property type="evidence" value="ECO:0007669"/>
    <property type="project" value="EnsemblFungi"/>
</dbReference>
<evidence type="ECO:0000313" key="8">
    <source>
        <dbReference type="Proteomes" id="UP000005627"/>
    </source>
</evidence>
<dbReference type="GO" id="GO:0043495">
    <property type="term" value="F:protein-membrane adaptor activity"/>
    <property type="evidence" value="ECO:0007669"/>
    <property type="project" value="EnsemblFungi"/>
</dbReference>
<dbReference type="InterPro" id="IPR016024">
    <property type="entry name" value="ARM-type_fold"/>
</dbReference>
<dbReference type="InterPro" id="IPR029452">
    <property type="entry name" value="RICTOR_V"/>
</dbReference>
<dbReference type="KEGG" id="tdl:TDEL_0C01670"/>
<keyword evidence="8" id="KW-1185">Reference proteome</keyword>
<gene>
    <name evidence="7" type="primary">TDEL0C01670</name>
    <name evidence="7" type="ORF">TDEL_0C01670</name>
</gene>
<evidence type="ECO:0000256" key="1">
    <source>
        <dbReference type="ARBA" id="ARBA00008878"/>
    </source>
</evidence>
<evidence type="ECO:0000259" key="6">
    <source>
        <dbReference type="SMART" id="SM01310"/>
    </source>
</evidence>
<dbReference type="SMART" id="SM01308">
    <property type="entry name" value="RICTOR_N"/>
    <property type="match status" value="1"/>
</dbReference>
<dbReference type="GO" id="GO:0072659">
    <property type="term" value="P:protein localization to plasma membrane"/>
    <property type="evidence" value="ECO:0007669"/>
    <property type="project" value="EnsemblFungi"/>
</dbReference>
<dbReference type="GO" id="GO:0001558">
    <property type="term" value="P:regulation of cell growth"/>
    <property type="evidence" value="ECO:0007669"/>
    <property type="project" value="EnsemblFungi"/>
</dbReference>
<comment type="similarity">
    <text evidence="1">Belongs to the RICTOR family.</text>
</comment>
<dbReference type="HOGENOM" id="CLU_001013_1_1_1"/>
<feature type="domain" description="Rapamycin-insensitive companion of mTOR N-terminal" evidence="5">
    <location>
        <begin position="287"/>
        <end position="631"/>
    </location>
</feature>
<accession>G8ZRB4</accession>
<dbReference type="SMART" id="SM01310">
    <property type="entry name" value="RICTOR_V"/>
    <property type="match status" value="1"/>
</dbReference>
<dbReference type="InterPro" id="IPR029453">
    <property type="entry name" value="Rictor_IV"/>
</dbReference>
<dbReference type="RefSeq" id="XP_003680267.1">
    <property type="nucleotide sequence ID" value="XM_003680219.1"/>
</dbReference>
<feature type="compositionally biased region" description="Basic and acidic residues" evidence="3">
    <location>
        <begin position="156"/>
        <end position="177"/>
    </location>
</feature>
<dbReference type="PANTHER" id="PTHR13298">
    <property type="entry name" value="CYTOSOLIC REGULATOR PIANISSIMO"/>
    <property type="match status" value="1"/>
</dbReference>
<proteinExistence type="inferred from homology"/>
<feature type="compositionally biased region" description="Acidic residues" evidence="3">
    <location>
        <begin position="215"/>
        <end position="227"/>
    </location>
</feature>
<dbReference type="SMART" id="SM01303">
    <property type="entry name" value="RasGEF_N_2"/>
    <property type="match status" value="1"/>
</dbReference>
<dbReference type="OrthoDB" id="271111at2759"/>
<evidence type="ECO:0000256" key="3">
    <source>
        <dbReference type="SAM" id="MobiDB-lite"/>
    </source>
</evidence>
<feature type="domain" description="Rapamycin-insensitive companion of mTOR middle" evidence="4">
    <location>
        <begin position="696"/>
        <end position="921"/>
    </location>
</feature>
<reference evidence="7 8" key="1">
    <citation type="journal article" date="2011" name="Proc. Natl. Acad. Sci. U.S.A.">
        <title>Evolutionary erosion of yeast sex chromosomes by mating-type switching accidents.</title>
        <authorList>
            <person name="Gordon J.L."/>
            <person name="Armisen D."/>
            <person name="Proux-Wera E."/>
            <person name="Oheigeartaigh S.S."/>
            <person name="Byrne K.P."/>
            <person name="Wolfe K.H."/>
        </authorList>
    </citation>
    <scope>NUCLEOTIDE SEQUENCE [LARGE SCALE GENOMIC DNA]</scope>
    <source>
        <strain evidence="8">ATCC 10662 / CBS 1146 / NBRC 0425 / NCYC 2629 / NRRL Y-866</strain>
    </source>
</reference>
<feature type="region of interest" description="Disordered" evidence="3">
    <location>
        <begin position="54"/>
        <end position="73"/>
    </location>
</feature>
<dbReference type="STRING" id="1076872.G8ZRB4"/>
<organism evidence="7 8">
    <name type="scientific">Torulaspora delbrueckii</name>
    <name type="common">Yeast</name>
    <name type="synonym">Candida colliculosa</name>
    <dbReference type="NCBI Taxonomy" id="4950"/>
    <lineage>
        <taxon>Eukaryota</taxon>
        <taxon>Fungi</taxon>
        <taxon>Dikarya</taxon>
        <taxon>Ascomycota</taxon>
        <taxon>Saccharomycotina</taxon>
        <taxon>Saccharomycetes</taxon>
        <taxon>Saccharomycetales</taxon>
        <taxon>Saccharomycetaceae</taxon>
        <taxon>Torulaspora</taxon>
    </lineage>
</organism>
<feature type="region of interest" description="Disordered" evidence="3">
    <location>
        <begin position="1"/>
        <end position="38"/>
    </location>
</feature>
<dbReference type="Pfam" id="PF14664">
    <property type="entry name" value="RICTOR_N"/>
    <property type="match status" value="1"/>
</dbReference>
<dbReference type="eggNOG" id="KOG3694">
    <property type="taxonomic scope" value="Eukaryota"/>
</dbReference>
<evidence type="ECO:0000256" key="2">
    <source>
        <dbReference type="SAM" id="Coils"/>
    </source>
</evidence>
<sequence length="1376" mass="156792">MPSLHSSPVDDLVRPRSNTVNTTNGDCLGIGNTHSGKKNRQNLVLSTSFISTQRLDNNATESPASPLQARRPRTSVSKALLAIRNEIGELQQQLVQARKNKEDTERIRDSTPSEIYKGIYSTDHLHKHSMRIRANSQIREQDKTIRKLERQIADRKQQYEQAKGAKELSVRNSDRLQVEPTFSASTGQWGKSQDDLDERSALDEDRKLVGTDTLTGEEGEDEDEDDVVFEHVNEPDEQTPSDGDASPLPKRGAGEVSNTSHIETATWLVSDYMQSLQDTNLTPEFVVKKANGLVSLLKDQPEIRTNLVLSSFMSSLQNLLLCDSKTIASAAYRVCRYLINDVSFIEWLLLLRLDSFIVISLAKDNSYQVEREQALKLVRAFLDYGAEIPKGIVQAIISCVEKQDDSLRHMALETLLEMCFIDPDVVNKCDGMRVLEGILREYSLFPLASIILDTVFELMSVNATRKYFLGDFNISVLTSVFSDTNTKDSLNLERMQNASVLISKALKDYNGLMLFSMDNFKPLKELLSFFQVPFCAQFLVDIFLDVLRIKKIPYKGSKGPFKLVASHFAHESMLLNQHVALLVLIMYQGGFIDQIGKLISRYENDNSSSILISKVRYLLSEYLNLAMNLLTTDISFANKVTPAWKVSQYNEAFEFGKISYSMNKHRNTLGMTGIDYGKNVREFSQSMKGKAMGREVDDAKFRKMVYDSRVLQTKDFSKWNWNLIMELVEGPLLNVKQLDELVKSTKFIRRLLIFYRPLRLRFSAIDKGARLSQRYIQVGCEFFRMLTSTSVGLKILMDDTKIISQLALLLYRAMDGHTSGNIINDYTLDKKLVSGYFKFIGVLTQSSNGIQVLKRWNFFTVFYKMFQADSPISVRFLQLTLPELDLKYSGHCKTIVGKALVIPNEEIRIKATENLGEKLMELSKFNRNIDDVGMIDERTNLQRYVMDMLTRQLYDLSPKVVAAADQSLYDCMMVDECSQEIISSLKTSLKQMVFIRSPLLFELLGTPHGFQLLNEINFIEAERKSWLESKNKEYVLLAEDFLTANQYTTFHARSREIGQNERLPQHFYGSLAKTEDGIALIGKSGDLLYFINTIKRYTNDLNTQTFENGDEILELKSAIWCVGYIGSTELGVGLLDNYELVEELTQIAYGASETMVRFTAFSALGLLSKTLEGCEILDETGWTCCCNVQGTPIGISLPKRLDKLLSFSEKPWSMQGEYKEEMIEFDSRHGELVGEVQPIKLNLELLLTEKNKIENPLDDDTYAGDSIREAEHYFTAEQAGTISKNYETEEEKVLDEILETVSQLGNHILSNNAINGITEMNNKYGPKLFESEIIFLKIMDMMAKYRFKPHVRKFLCDLFINKKALENVIRRDRKRN</sequence>
<dbReference type="SMART" id="SM01307">
    <property type="entry name" value="RICTOR_M"/>
    <property type="match status" value="1"/>
</dbReference>
<feature type="coiled-coil region" evidence="2">
    <location>
        <begin position="80"/>
        <end position="107"/>
    </location>
</feature>
<dbReference type="EMBL" id="HE616744">
    <property type="protein sequence ID" value="CCE91056.1"/>
    <property type="molecule type" value="Genomic_DNA"/>
</dbReference>
<dbReference type="SUPFAM" id="SSF48371">
    <property type="entry name" value="ARM repeat"/>
    <property type="match status" value="1"/>
</dbReference>
<feature type="region of interest" description="Disordered" evidence="3">
    <location>
        <begin position="156"/>
        <end position="256"/>
    </location>
</feature>
<dbReference type="GeneID" id="11500391"/>
<dbReference type="InterPro" id="IPR029451">
    <property type="entry name" value="RICTOR_M"/>
</dbReference>
<dbReference type="GO" id="GO:0031932">
    <property type="term" value="C:TORC2 complex"/>
    <property type="evidence" value="ECO:0007669"/>
    <property type="project" value="EnsemblFungi"/>
</dbReference>
<dbReference type="Pfam" id="PF14663">
    <property type="entry name" value="RasGEF_N_2"/>
    <property type="match status" value="1"/>
</dbReference>
<dbReference type="Pfam" id="PF14668">
    <property type="entry name" value="RICTOR_V"/>
    <property type="match status" value="1"/>
</dbReference>
<dbReference type="GO" id="GO:0030950">
    <property type="term" value="P:establishment or maintenance of actin cytoskeleton polarity"/>
    <property type="evidence" value="ECO:0007669"/>
    <property type="project" value="EnsemblFungi"/>
</dbReference>
<feature type="compositionally biased region" description="Polar residues" evidence="3">
    <location>
        <begin position="54"/>
        <end position="65"/>
    </location>
</feature>
<dbReference type="GO" id="GO:0038203">
    <property type="term" value="P:TORC2 signaling"/>
    <property type="evidence" value="ECO:0007669"/>
    <property type="project" value="TreeGrafter"/>
</dbReference>
<name>G8ZRB4_TORDE</name>
<evidence type="ECO:0008006" key="9">
    <source>
        <dbReference type="Google" id="ProtNLM"/>
    </source>
</evidence>
<dbReference type="InterPro" id="IPR028268">
    <property type="entry name" value="Pianissimo_fam"/>
</dbReference>
<evidence type="ECO:0000313" key="7">
    <source>
        <dbReference type="EMBL" id="CCE91056.1"/>
    </source>
</evidence>
<protein>
    <recommendedName>
        <fullName evidence="9">REM-1 domain-containing protein</fullName>
    </recommendedName>
</protein>
<feature type="compositionally biased region" description="Basic and acidic residues" evidence="3">
    <location>
        <begin position="192"/>
        <end position="209"/>
    </location>
</feature>
<dbReference type="GO" id="GO:0031505">
    <property type="term" value="P:fungal-type cell wall organization"/>
    <property type="evidence" value="ECO:0007669"/>
    <property type="project" value="EnsemblFungi"/>
</dbReference>